<dbReference type="RefSeq" id="WP_113748066.1">
    <property type="nucleotide sequence ID" value="NZ_CABJDH010000007.1"/>
</dbReference>
<dbReference type="Proteomes" id="UP000284785">
    <property type="component" value="Unassembled WGS sequence"/>
</dbReference>
<feature type="domain" description="Glycosyltransferase 2-like" evidence="1">
    <location>
        <begin position="13"/>
        <end position="137"/>
    </location>
</feature>
<evidence type="ECO:0000313" key="2">
    <source>
        <dbReference type="EMBL" id="KAB4313997.1"/>
    </source>
</evidence>
<evidence type="ECO:0000313" key="4">
    <source>
        <dbReference type="Proteomes" id="UP000284785"/>
    </source>
</evidence>
<keyword evidence="3" id="KW-0808">Transferase</keyword>
<reference evidence="2 5" key="2">
    <citation type="journal article" date="2019" name="Nat. Med.">
        <title>A library of human gut bacterial isolates paired with longitudinal multiomics data enables mechanistic microbiome research.</title>
        <authorList>
            <person name="Poyet M."/>
            <person name="Groussin M."/>
            <person name="Gibbons S.M."/>
            <person name="Avila-Pacheco J."/>
            <person name="Jiang X."/>
            <person name="Kearney S.M."/>
            <person name="Perrotta A.R."/>
            <person name="Berdy B."/>
            <person name="Zhao S."/>
            <person name="Lieberman T.D."/>
            <person name="Swanson P.K."/>
            <person name="Smith M."/>
            <person name="Roesemann S."/>
            <person name="Alexander J.E."/>
            <person name="Rich S.A."/>
            <person name="Livny J."/>
            <person name="Vlamakis H."/>
            <person name="Clish C."/>
            <person name="Bullock K."/>
            <person name="Deik A."/>
            <person name="Scott J."/>
            <person name="Pierce K.A."/>
            <person name="Xavier R.J."/>
            <person name="Alm E.J."/>
        </authorList>
    </citation>
    <scope>NUCLEOTIDE SEQUENCE [LARGE SCALE GENOMIC DNA]</scope>
    <source>
        <strain evidence="2 5">BIOML-A188</strain>
    </source>
</reference>
<organism evidence="3 4">
    <name type="scientific">Bacteroides thetaiotaomicron</name>
    <dbReference type="NCBI Taxonomy" id="818"/>
    <lineage>
        <taxon>Bacteria</taxon>
        <taxon>Pseudomonadati</taxon>
        <taxon>Bacteroidota</taxon>
        <taxon>Bacteroidia</taxon>
        <taxon>Bacteroidales</taxon>
        <taxon>Bacteroidaceae</taxon>
        <taxon>Bacteroides</taxon>
    </lineage>
</organism>
<dbReference type="Pfam" id="PF00535">
    <property type="entry name" value="Glycos_transf_2"/>
    <property type="match status" value="1"/>
</dbReference>
<accession>A0A396EE92</accession>
<evidence type="ECO:0000259" key="1">
    <source>
        <dbReference type="Pfam" id="PF00535"/>
    </source>
</evidence>
<proteinExistence type="predicted"/>
<comment type="caution">
    <text evidence="3">The sequence shown here is derived from an EMBL/GenBank/DDBJ whole genome shotgun (WGS) entry which is preliminary data.</text>
</comment>
<dbReference type="PANTHER" id="PTHR22916:SF3">
    <property type="entry name" value="UDP-GLCNAC:BETAGAL BETA-1,3-N-ACETYLGLUCOSAMINYLTRANSFERASE-LIKE PROTEIN 1"/>
    <property type="match status" value="1"/>
</dbReference>
<dbReference type="InterPro" id="IPR029044">
    <property type="entry name" value="Nucleotide-diphossugar_trans"/>
</dbReference>
<dbReference type="SUPFAM" id="SSF53448">
    <property type="entry name" value="Nucleotide-diphospho-sugar transferases"/>
    <property type="match status" value="1"/>
</dbReference>
<dbReference type="EMBL" id="WCSY01000007">
    <property type="protein sequence ID" value="KAB4313997.1"/>
    <property type="molecule type" value="Genomic_DNA"/>
</dbReference>
<evidence type="ECO:0000313" key="5">
    <source>
        <dbReference type="Proteomes" id="UP000440614"/>
    </source>
</evidence>
<dbReference type="GO" id="GO:0016758">
    <property type="term" value="F:hexosyltransferase activity"/>
    <property type="evidence" value="ECO:0007669"/>
    <property type="project" value="UniProtKB-ARBA"/>
</dbReference>
<sequence>MTQCPLVSISCLTYNHAPYLRQCLDGFVMQITSFPIEILIYDDASGDGTQNIIEEYQKKYPDIIKPIYQTENQYSKGVKVGFVYNYSRAKGEYIAFCEGDDYWTDPYKLQKQIDFLECYSDYVICSHRYRICLKEEKVMNDEIKPIGDLSDGMSFDLSFLIRGGWLFQPLSVVYRKSALDLDTYSKYAIYIDVALFYAILKNGKGYCMPDVMGVYRIHEKGVWSGLDLNHQRIFSLKAREAIYDVEKTDEAAMFILSQFSRPMGRFQVVKECSMFMRITKILISHFGLRFVLRMWFDRLFLNKKLCVNEFYQIKDFCKRKKNG</sequence>
<dbReference type="AlphaFoldDB" id="A0A396EE92"/>
<protein>
    <submittedName>
        <fullName evidence="3">Glycosyltransferase</fullName>
    </submittedName>
</protein>
<dbReference type="InterPro" id="IPR001173">
    <property type="entry name" value="Glyco_trans_2-like"/>
</dbReference>
<reference evidence="3 4" key="1">
    <citation type="submission" date="2018-08" db="EMBL/GenBank/DDBJ databases">
        <title>A genome reference for cultivated species of the human gut microbiota.</title>
        <authorList>
            <person name="Zou Y."/>
            <person name="Xue W."/>
            <person name="Luo G."/>
        </authorList>
    </citation>
    <scope>NUCLEOTIDE SEQUENCE [LARGE SCALE GENOMIC DNA]</scope>
    <source>
        <strain evidence="3 4">AM30-26</strain>
    </source>
</reference>
<dbReference type="EMBL" id="QSJP01000009">
    <property type="protein sequence ID" value="RHD88152.1"/>
    <property type="molecule type" value="Genomic_DNA"/>
</dbReference>
<name>A0A396EE92_BACT4</name>
<gene>
    <name evidence="3" type="ORF">DW780_12055</name>
    <name evidence="2" type="ORF">GAO51_08515</name>
</gene>
<dbReference type="PANTHER" id="PTHR22916">
    <property type="entry name" value="GLYCOSYLTRANSFERASE"/>
    <property type="match status" value="1"/>
</dbReference>
<dbReference type="Proteomes" id="UP000440614">
    <property type="component" value="Unassembled WGS sequence"/>
</dbReference>
<evidence type="ECO:0000313" key="3">
    <source>
        <dbReference type="EMBL" id="RHD88152.1"/>
    </source>
</evidence>
<dbReference type="Gene3D" id="3.90.550.10">
    <property type="entry name" value="Spore Coat Polysaccharide Biosynthesis Protein SpsA, Chain A"/>
    <property type="match status" value="1"/>
</dbReference>